<dbReference type="EMBL" id="JACCKA010000079">
    <property type="protein sequence ID" value="NZA27537.1"/>
    <property type="molecule type" value="Genomic_DNA"/>
</dbReference>
<keyword evidence="3" id="KW-1185">Reference proteome</keyword>
<dbReference type="CDD" id="cd14744">
    <property type="entry name" value="PAAR_CT_2"/>
    <property type="match status" value="1"/>
</dbReference>
<name>A0A853JG39_9GAMM</name>
<dbReference type="Pfam" id="PF05488">
    <property type="entry name" value="PAAR_motif"/>
    <property type="match status" value="1"/>
</dbReference>
<accession>A0A853JG39</accession>
<proteinExistence type="predicted"/>
<comment type="caution">
    <text evidence="2">The sequence shown here is derived from an EMBL/GenBank/DDBJ whole genome shotgun (WGS) entry which is preliminary data.</text>
</comment>
<dbReference type="Gene3D" id="2.60.200.60">
    <property type="match status" value="1"/>
</dbReference>
<reference evidence="2 3" key="1">
    <citation type="submission" date="2020-07" db="EMBL/GenBank/DDBJ databases">
        <title>Luteimonas sp. SJ-92.</title>
        <authorList>
            <person name="Huang X.-X."/>
            <person name="Xu L."/>
            <person name="Sun J.-Q."/>
        </authorList>
    </citation>
    <scope>NUCLEOTIDE SEQUENCE [LARGE SCALE GENOMIC DNA]</scope>
    <source>
        <strain evidence="2 3">SJ-92</strain>
    </source>
</reference>
<evidence type="ECO:0000256" key="1">
    <source>
        <dbReference type="SAM" id="MobiDB-lite"/>
    </source>
</evidence>
<protein>
    <submittedName>
        <fullName evidence="2">PAAR domain-containing protein</fullName>
    </submittedName>
</protein>
<dbReference type="RefSeq" id="WP_180679312.1">
    <property type="nucleotide sequence ID" value="NZ_JACCKA010000079.1"/>
</dbReference>
<dbReference type="AlphaFoldDB" id="A0A853JG39"/>
<sequence>MAKNWIVQGDPTSSGGRVLTGSPFTDIDGVPVARVTDQATCPQHKGAFPIIDGDATLIVDGQPVALHGSTLACGCKVLSAKQMRVFVDPGGGVGSGGGAGAGRAAAATAAGAAIAAATRFASANEPEADEAAEFDEALRFCSESGEPLAGVRYTLHFADGSTCSGIADGSGVSERICTGECTEIVRAELTPASESEACCALEGAFDQDQVEIELEGVQTNPVDVGHSVVEVRAKGHKRDLTPGEVEIAHRVFGDSVDYSTVKIHNHGYWMFFGFQDKHTAVTPNGQMYYPKPIYQDDFSLLPEDQALFIHEMAHVWQHQLGYAVRWNGLFVSSQGPAAYEYDIVPGTTLSDYNMEQQGDIISDYYMIVLLGDRVYARGSRGTPEQLQAVLSEFLLDPSSRSNLPGRRR</sequence>
<evidence type="ECO:0000313" key="3">
    <source>
        <dbReference type="Proteomes" id="UP000578091"/>
    </source>
</evidence>
<dbReference type="InterPro" id="IPR008727">
    <property type="entry name" value="PAAR_motif"/>
</dbReference>
<evidence type="ECO:0000313" key="2">
    <source>
        <dbReference type="EMBL" id="NZA27537.1"/>
    </source>
</evidence>
<organism evidence="2 3">
    <name type="scientific">Luteimonas salinisoli</name>
    <dbReference type="NCBI Taxonomy" id="2752307"/>
    <lineage>
        <taxon>Bacteria</taxon>
        <taxon>Pseudomonadati</taxon>
        <taxon>Pseudomonadota</taxon>
        <taxon>Gammaproteobacteria</taxon>
        <taxon>Lysobacterales</taxon>
        <taxon>Lysobacteraceae</taxon>
        <taxon>Luteimonas</taxon>
    </lineage>
</organism>
<dbReference type="Proteomes" id="UP000578091">
    <property type="component" value="Unassembled WGS sequence"/>
</dbReference>
<feature type="region of interest" description="Disordered" evidence="1">
    <location>
        <begin position="1"/>
        <end position="21"/>
    </location>
</feature>
<gene>
    <name evidence="2" type="ORF">H0E84_14215</name>
</gene>